<gene>
    <name evidence="2" type="ORF">IX84_15435</name>
</gene>
<dbReference type="GO" id="GO:0006310">
    <property type="term" value="P:DNA recombination"/>
    <property type="evidence" value="ECO:0007669"/>
    <property type="project" value="TreeGrafter"/>
</dbReference>
<dbReference type="EMBL" id="JPOS01000037">
    <property type="protein sequence ID" value="KGE87387.1"/>
    <property type="molecule type" value="Genomic_DNA"/>
</dbReference>
<comment type="caution">
    <text evidence="2">The sequence shown here is derived from an EMBL/GenBank/DDBJ whole genome shotgun (WGS) entry which is preliminary data.</text>
</comment>
<dbReference type="AlphaFoldDB" id="A0A098S8J0"/>
<keyword evidence="3" id="KW-1185">Reference proteome</keyword>
<organism evidence="2 3">
    <name type="scientific">Phaeodactylibacter xiamenensis</name>
    <dbReference type="NCBI Taxonomy" id="1524460"/>
    <lineage>
        <taxon>Bacteria</taxon>
        <taxon>Pseudomonadati</taxon>
        <taxon>Bacteroidota</taxon>
        <taxon>Saprospiria</taxon>
        <taxon>Saprospirales</taxon>
        <taxon>Haliscomenobacteraceae</taxon>
        <taxon>Phaeodactylibacter</taxon>
    </lineage>
</organism>
<dbReference type="GO" id="GO:1990238">
    <property type="term" value="F:double-stranded DNA endonuclease activity"/>
    <property type="evidence" value="ECO:0007669"/>
    <property type="project" value="TreeGrafter"/>
</dbReference>
<evidence type="ECO:0000313" key="2">
    <source>
        <dbReference type="EMBL" id="KGE87387.1"/>
    </source>
</evidence>
<dbReference type="PANTHER" id="PTHR34611">
    <property type="match status" value="1"/>
</dbReference>
<accession>A0A098S8J0</accession>
<dbReference type="Pfam" id="PF04754">
    <property type="entry name" value="Transposase_31"/>
    <property type="match status" value="1"/>
</dbReference>
<sequence>MFLKVFCIFMGVRTLCMIMPSKPKIHQPDDRFFKSVMSDPEVVKAYLQHFYPEIAGIADFSTLQQQNTQSMRPNLKLFSADVVYRCRLKGGSGEHFHFCLLFEHKSEPDEHVAVQIGLYIFLLLREQIKASKQPLEPVLPLLFYNGKATWQPKRIREIFKVHPSYEVLKPYLPDFRFLFEDAHRLPPEELLKLDLSYFRSTVLSMALRHKPDLIFEYIEVIFEGAEDSDQVLSIITYILGVAERSPKRFLEELENTEFTTKPNVMSTLEQLLEMGREEGREEGLDKGMYKKSIFNLLKTAVHFPDWPAKKLADFTELSMEVVATFLSVKSQGDSAVLSRYVRQDLLANIPLSAEDEEKLDRLVVQLAGG</sequence>
<reference evidence="2 3" key="1">
    <citation type="journal article" date="2014" name="Int. J. Syst. Evol. Microbiol.">
        <title>Phaeodactylibacter xiamenensis gen. nov., sp. nov., a member of the family Saprospiraceae isolated from the marine alga Phaeodactylum tricornutum.</title>
        <authorList>
            <person name="Chen Z.Jr."/>
            <person name="Lei X."/>
            <person name="Lai Q."/>
            <person name="Li Y."/>
            <person name="Zhang B."/>
            <person name="Zhang J."/>
            <person name="Zhang H."/>
            <person name="Yang L."/>
            <person name="Zheng W."/>
            <person name="Tian Y."/>
            <person name="Yu Z."/>
            <person name="Xu H.Jr."/>
            <person name="Zheng T."/>
        </authorList>
    </citation>
    <scope>NUCLEOTIDE SEQUENCE [LARGE SCALE GENOMIC DNA]</scope>
    <source>
        <strain evidence="2 3">KD52</strain>
    </source>
</reference>
<evidence type="ECO:0000313" key="3">
    <source>
        <dbReference type="Proteomes" id="UP000029736"/>
    </source>
</evidence>
<dbReference type="InterPro" id="IPR006842">
    <property type="entry name" value="Transposase_31"/>
</dbReference>
<dbReference type="Proteomes" id="UP000029736">
    <property type="component" value="Unassembled WGS sequence"/>
</dbReference>
<protein>
    <recommendedName>
        <fullName evidence="1">Transposase (putative) YhgA-like domain-containing protein</fullName>
    </recommendedName>
</protein>
<proteinExistence type="predicted"/>
<dbReference type="STRING" id="1524460.IX84_15435"/>
<dbReference type="PANTHER" id="PTHR34611:SF2">
    <property type="entry name" value="INACTIVE RECOMBINATION-PROMOTING NUCLEASE-LIKE PROTEIN RPNE-RELATED"/>
    <property type="match status" value="1"/>
</dbReference>
<dbReference type="InterPro" id="IPR051699">
    <property type="entry name" value="Rpn/YhgA-like_nuclease"/>
</dbReference>
<name>A0A098S8J0_9BACT</name>
<evidence type="ECO:0000259" key="1">
    <source>
        <dbReference type="Pfam" id="PF04754"/>
    </source>
</evidence>
<feature type="domain" description="Transposase (putative) YhgA-like" evidence="1">
    <location>
        <begin position="27"/>
        <end position="193"/>
    </location>
</feature>